<dbReference type="InterPro" id="IPR002545">
    <property type="entry name" value="CheW-lke_dom"/>
</dbReference>
<evidence type="ECO:0000259" key="1">
    <source>
        <dbReference type="PROSITE" id="PS50851"/>
    </source>
</evidence>
<feature type="domain" description="CheW-like" evidence="1">
    <location>
        <begin position="20"/>
        <end position="159"/>
    </location>
</feature>
<evidence type="ECO:0000313" key="3">
    <source>
        <dbReference type="Proteomes" id="UP000442694"/>
    </source>
</evidence>
<protein>
    <submittedName>
        <fullName evidence="2">Chemotaxis protein CheW</fullName>
    </submittedName>
</protein>
<dbReference type="PROSITE" id="PS50851">
    <property type="entry name" value="CHEW"/>
    <property type="match status" value="1"/>
</dbReference>
<keyword evidence="3" id="KW-1185">Reference proteome</keyword>
<gene>
    <name evidence="2" type="ORF">GCL57_09565</name>
</gene>
<dbReference type="InterPro" id="IPR036061">
    <property type="entry name" value="CheW-like_dom_sf"/>
</dbReference>
<dbReference type="Proteomes" id="UP000442694">
    <property type="component" value="Unassembled WGS sequence"/>
</dbReference>
<dbReference type="InterPro" id="IPR039315">
    <property type="entry name" value="CheW"/>
</dbReference>
<dbReference type="SMART" id="SM00260">
    <property type="entry name" value="CheW"/>
    <property type="match status" value="1"/>
</dbReference>
<evidence type="ECO:0000313" key="2">
    <source>
        <dbReference type="EMBL" id="KAB8029780.1"/>
    </source>
</evidence>
<dbReference type="Gene3D" id="2.30.30.40">
    <property type="entry name" value="SH3 Domains"/>
    <property type="match status" value="1"/>
</dbReference>
<sequence length="161" mass="18396">MHEDISKNQEVLINNKSVNTKQFSAFYLDNRLYGIEVSRVQEVVRSMTMTPIPLAPDYVRGLINLRGQVATAIGLRELFGFHEQLPDEFINIVCKIDGMLISFQVDEIGDVIEVSEEDFEQTPQTISDNIRRYMIGVYKISNSLLSAIDVDNIIKFLNHKT</sequence>
<dbReference type="PANTHER" id="PTHR22617:SF23">
    <property type="entry name" value="CHEMOTAXIS PROTEIN CHEW"/>
    <property type="match status" value="1"/>
</dbReference>
<organism evidence="2 3">
    <name type="scientific">Fluviispira multicolorata</name>
    <dbReference type="NCBI Taxonomy" id="2654512"/>
    <lineage>
        <taxon>Bacteria</taxon>
        <taxon>Pseudomonadati</taxon>
        <taxon>Bdellovibrionota</taxon>
        <taxon>Oligoflexia</taxon>
        <taxon>Silvanigrellales</taxon>
        <taxon>Silvanigrellaceae</taxon>
        <taxon>Fluviispira</taxon>
    </lineage>
</organism>
<dbReference type="SUPFAM" id="SSF50341">
    <property type="entry name" value="CheW-like"/>
    <property type="match status" value="1"/>
</dbReference>
<proteinExistence type="predicted"/>
<dbReference type="GO" id="GO:0007165">
    <property type="term" value="P:signal transduction"/>
    <property type="evidence" value="ECO:0007669"/>
    <property type="project" value="InterPro"/>
</dbReference>
<dbReference type="Pfam" id="PF01584">
    <property type="entry name" value="CheW"/>
    <property type="match status" value="1"/>
</dbReference>
<reference evidence="2 3" key="1">
    <citation type="submission" date="2019-10" db="EMBL/GenBank/DDBJ databases">
        <title>New genus of Silvanigrellaceae.</title>
        <authorList>
            <person name="Pitt A."/>
            <person name="Hahn M.W."/>
        </authorList>
    </citation>
    <scope>NUCLEOTIDE SEQUENCE [LARGE SCALE GENOMIC DNA]</scope>
    <source>
        <strain evidence="2 3">33A1-SZDP</strain>
    </source>
</reference>
<dbReference type="GO" id="GO:0006935">
    <property type="term" value="P:chemotaxis"/>
    <property type="evidence" value="ECO:0007669"/>
    <property type="project" value="InterPro"/>
</dbReference>
<dbReference type="GO" id="GO:0005829">
    <property type="term" value="C:cytosol"/>
    <property type="evidence" value="ECO:0007669"/>
    <property type="project" value="TreeGrafter"/>
</dbReference>
<comment type="caution">
    <text evidence="2">The sequence shown here is derived from an EMBL/GenBank/DDBJ whole genome shotgun (WGS) entry which is preliminary data.</text>
</comment>
<dbReference type="RefSeq" id="WP_152213123.1">
    <property type="nucleotide sequence ID" value="NZ_WFLN01000007.1"/>
</dbReference>
<name>A0A833JE62_9BACT</name>
<accession>A0A833JE62</accession>
<dbReference type="PANTHER" id="PTHR22617">
    <property type="entry name" value="CHEMOTAXIS SENSOR HISTIDINE KINASE-RELATED"/>
    <property type="match status" value="1"/>
</dbReference>
<dbReference type="Gene3D" id="2.40.50.180">
    <property type="entry name" value="CheA-289, Domain 4"/>
    <property type="match status" value="1"/>
</dbReference>
<dbReference type="EMBL" id="WFLN01000007">
    <property type="protein sequence ID" value="KAB8029780.1"/>
    <property type="molecule type" value="Genomic_DNA"/>
</dbReference>
<dbReference type="AlphaFoldDB" id="A0A833JE62"/>